<dbReference type="AlphaFoldDB" id="A0A0E4H874"/>
<accession>A0A0E4H874</accession>
<evidence type="ECO:0008006" key="3">
    <source>
        <dbReference type="Google" id="ProtNLM"/>
    </source>
</evidence>
<dbReference type="InterPro" id="IPR016787">
    <property type="entry name" value="UCP021328"/>
</dbReference>
<gene>
    <name evidence="1" type="ORF">PRIO_1268</name>
</gene>
<sequence length="165" mass="19007">MALYSSERHVSSLPPLGMSIVSIQLRGMDMKLTIYHDGQYWVGVLEDQDQGKLKAVRYIFGAEPKDEEILQFIRNKVSELISRLSEEVAVKPSEVKKVSPKRLARQATNEVRRKGVSSYAQEALKLEYEKRKQERRTGSKQQLEAALARKRELKVLKAKEKHRGR</sequence>
<organism evidence="1 2">
    <name type="scientific">Paenibacillus riograndensis SBR5</name>
    <dbReference type="NCBI Taxonomy" id="1073571"/>
    <lineage>
        <taxon>Bacteria</taxon>
        <taxon>Bacillati</taxon>
        <taxon>Bacillota</taxon>
        <taxon>Bacilli</taxon>
        <taxon>Bacillales</taxon>
        <taxon>Paenibacillaceae</taxon>
        <taxon>Paenibacillus</taxon>
        <taxon>Paenibacillus sonchi group</taxon>
    </lineage>
</organism>
<evidence type="ECO:0000313" key="1">
    <source>
        <dbReference type="EMBL" id="CQR53276.1"/>
    </source>
</evidence>
<dbReference type="EMBL" id="LN831776">
    <property type="protein sequence ID" value="CQR53276.1"/>
    <property type="molecule type" value="Genomic_DNA"/>
</dbReference>
<proteinExistence type="predicted"/>
<dbReference type="STRING" id="483937.AMQ84_03955"/>
<dbReference type="Proteomes" id="UP000033163">
    <property type="component" value="Chromosome I"/>
</dbReference>
<name>A0A0E4H874_9BACL</name>
<evidence type="ECO:0000313" key="2">
    <source>
        <dbReference type="Proteomes" id="UP000033163"/>
    </source>
</evidence>
<dbReference type="KEGG" id="pri:PRIO_1268"/>
<dbReference type="HOGENOM" id="CLU_123192_0_0_9"/>
<dbReference type="Pfam" id="PF11208">
    <property type="entry name" value="DUF2992"/>
    <property type="match status" value="1"/>
</dbReference>
<reference evidence="2" key="1">
    <citation type="submission" date="2015-03" db="EMBL/GenBank/DDBJ databases">
        <authorList>
            <person name="Wibberg D."/>
        </authorList>
    </citation>
    <scope>NUCLEOTIDE SEQUENCE [LARGE SCALE GENOMIC DNA]</scope>
</reference>
<dbReference type="PATRIC" id="fig|1073571.4.peg.1314"/>
<dbReference type="PIRSF" id="PIRSF021328">
    <property type="entry name" value="UCP021328"/>
    <property type="match status" value="1"/>
</dbReference>
<protein>
    <recommendedName>
        <fullName evidence="3">DUF2992 domain-containing protein</fullName>
    </recommendedName>
</protein>